<feature type="region of interest" description="Disordered" evidence="1">
    <location>
        <begin position="17"/>
        <end position="38"/>
    </location>
</feature>
<protein>
    <submittedName>
        <fullName evidence="2">Uncharacterized protein</fullName>
    </submittedName>
</protein>
<sequence length="179" mass="18948">MRARIVEVDPVARVGPDLAPQREVRAEQGRAADDHAHEPEVAAEVDMASEEARGPAAAVELARPGHGAEGRIGVEPARQPLHPAGLGSRVGIESADDITGRRVEAARGRPEHTALRLDHDRGAVGGGDLLRVVGRSVVDDDHFVRGSGLRRQIGQASIQHPGVVERGDDDTDGAHHCRA</sequence>
<evidence type="ECO:0000256" key="1">
    <source>
        <dbReference type="SAM" id="MobiDB-lite"/>
    </source>
</evidence>
<evidence type="ECO:0000313" key="2">
    <source>
        <dbReference type="EMBL" id="MBB6390586.1"/>
    </source>
</evidence>
<organism evidence="2 3">
    <name type="scientific">Microbacterium thalassium</name>
    <dbReference type="NCBI Taxonomy" id="362649"/>
    <lineage>
        <taxon>Bacteria</taxon>
        <taxon>Bacillati</taxon>
        <taxon>Actinomycetota</taxon>
        <taxon>Actinomycetes</taxon>
        <taxon>Micrococcales</taxon>
        <taxon>Microbacteriaceae</taxon>
        <taxon>Microbacterium</taxon>
    </lineage>
</organism>
<gene>
    <name evidence="2" type="ORF">HD594_000899</name>
</gene>
<keyword evidence="3" id="KW-1185">Reference proteome</keyword>
<dbReference type="EMBL" id="JACHML010000001">
    <property type="protein sequence ID" value="MBB6390586.1"/>
    <property type="molecule type" value="Genomic_DNA"/>
</dbReference>
<name>A0A7X0KTY1_9MICO</name>
<reference evidence="2 3" key="1">
    <citation type="submission" date="2020-08" db="EMBL/GenBank/DDBJ databases">
        <title>Sequencing the genomes of 1000 actinobacteria strains.</title>
        <authorList>
            <person name="Klenk H.-P."/>
        </authorList>
    </citation>
    <scope>NUCLEOTIDE SEQUENCE [LARGE SCALE GENOMIC DNA]</scope>
    <source>
        <strain evidence="2 3">DSM 12511</strain>
    </source>
</reference>
<feature type="compositionally biased region" description="Basic and acidic residues" evidence="1">
    <location>
        <begin position="20"/>
        <end position="38"/>
    </location>
</feature>
<accession>A0A7X0KTY1</accession>
<proteinExistence type="predicted"/>
<dbReference type="AlphaFoldDB" id="A0A7X0KTY1"/>
<evidence type="ECO:0000313" key="3">
    <source>
        <dbReference type="Proteomes" id="UP000537775"/>
    </source>
</evidence>
<feature type="region of interest" description="Disordered" evidence="1">
    <location>
        <begin position="67"/>
        <end position="91"/>
    </location>
</feature>
<dbReference type="Proteomes" id="UP000537775">
    <property type="component" value="Unassembled WGS sequence"/>
</dbReference>
<comment type="caution">
    <text evidence="2">The sequence shown here is derived from an EMBL/GenBank/DDBJ whole genome shotgun (WGS) entry which is preliminary data.</text>
</comment>